<dbReference type="AlphaFoldDB" id="A0A9X4JU14"/>
<accession>A0A9X4JU14</accession>
<reference evidence="1" key="1">
    <citation type="submission" date="2022-02" db="EMBL/GenBank/DDBJ databases">
        <authorList>
            <person name="Leng L."/>
        </authorList>
    </citation>
    <scope>NUCLEOTIDE SEQUENCE</scope>
    <source>
        <strain evidence="1">JI</strain>
    </source>
</reference>
<evidence type="ECO:0000313" key="1">
    <source>
        <dbReference type="EMBL" id="MDF9409669.1"/>
    </source>
</evidence>
<dbReference type="EMBL" id="JAKOAV010000038">
    <property type="protein sequence ID" value="MDF9409669.1"/>
    <property type="molecule type" value="Genomic_DNA"/>
</dbReference>
<proteinExistence type="predicted"/>
<evidence type="ECO:0000313" key="2">
    <source>
        <dbReference type="Proteomes" id="UP001154312"/>
    </source>
</evidence>
<comment type="caution">
    <text evidence="1">The sequence shown here is derived from an EMBL/GenBank/DDBJ whole genome shotgun (WGS) entry which is preliminary data.</text>
</comment>
<name>A0A9X4JU14_9FIRM</name>
<dbReference type="Proteomes" id="UP001154312">
    <property type="component" value="Unassembled WGS sequence"/>
</dbReference>
<gene>
    <name evidence="1" type="ORF">L7E55_15140</name>
</gene>
<sequence>MDKLFDAVDKVLFTDRPEAVPYNYRISYKVAQLCLILAKCCGRGGCSILKLHMIALALASEDDMKMLIDFANNIIYEYTLIRFDPAVNRAVNYALADRMFTQQANGLYRLTAKGKNFVREIDKDTDMMAREKNLLNRLSNKLTEAKIKDLMSTWRYANASNQ</sequence>
<protein>
    <submittedName>
        <fullName evidence="1">Uncharacterized protein</fullName>
    </submittedName>
</protein>
<keyword evidence="2" id="KW-1185">Reference proteome</keyword>
<dbReference type="RefSeq" id="WP_277445169.1">
    <property type="nucleotide sequence ID" value="NZ_JAKOAV010000038.1"/>
</dbReference>
<organism evidence="1 2">
    <name type="scientific">Pelotomaculum isophthalicicum JI</name>
    <dbReference type="NCBI Taxonomy" id="947010"/>
    <lineage>
        <taxon>Bacteria</taxon>
        <taxon>Bacillati</taxon>
        <taxon>Bacillota</taxon>
        <taxon>Clostridia</taxon>
        <taxon>Eubacteriales</taxon>
        <taxon>Desulfotomaculaceae</taxon>
        <taxon>Pelotomaculum</taxon>
    </lineage>
</organism>